<dbReference type="Pfam" id="PF01979">
    <property type="entry name" value="Amidohydro_1"/>
    <property type="match status" value="1"/>
</dbReference>
<protein>
    <recommendedName>
        <fullName evidence="3">N-acetylglucosamine-6-phosphate deacetylase</fullName>
        <ecNumber evidence="2">3.5.1.25</ecNumber>
    </recommendedName>
</protein>
<proteinExistence type="inferred from homology"/>
<keyword evidence="14" id="KW-1185">Reference proteome</keyword>
<dbReference type="OrthoDB" id="9776488at2"/>
<dbReference type="GO" id="GO:0008448">
    <property type="term" value="F:N-acetylglucosamine-6-phosphate deacetylase activity"/>
    <property type="evidence" value="ECO:0007669"/>
    <property type="project" value="UniProtKB-EC"/>
</dbReference>
<comment type="cofactor">
    <cofactor evidence="11">
        <name>a divalent metal cation</name>
        <dbReference type="ChEBI" id="CHEBI:60240"/>
    </cofactor>
    <text evidence="11">Binds 1 divalent metal cation per subunit.</text>
</comment>
<dbReference type="CDD" id="cd00854">
    <property type="entry name" value="NagA"/>
    <property type="match status" value="1"/>
</dbReference>
<comment type="catalytic activity">
    <reaction evidence="7">
        <text>N-acetyl-D-glucosamine 6-phosphate + H2O = D-glucosamine 6-phosphate + acetate</text>
        <dbReference type="Rhea" id="RHEA:22936"/>
        <dbReference type="ChEBI" id="CHEBI:15377"/>
        <dbReference type="ChEBI" id="CHEBI:30089"/>
        <dbReference type="ChEBI" id="CHEBI:57513"/>
        <dbReference type="ChEBI" id="CHEBI:58725"/>
        <dbReference type="EC" id="3.5.1.25"/>
    </reaction>
</comment>
<dbReference type="EC" id="3.5.1.25" evidence="2"/>
<dbReference type="FunFam" id="3.20.20.140:FF:000004">
    <property type="entry name" value="N-acetylglucosamine-6-phosphate deacetylase"/>
    <property type="match status" value="1"/>
</dbReference>
<dbReference type="PIRSF" id="PIRSF038994">
    <property type="entry name" value="NagA"/>
    <property type="match status" value="1"/>
</dbReference>
<dbReference type="GO" id="GO:0046872">
    <property type="term" value="F:metal ion binding"/>
    <property type="evidence" value="ECO:0007669"/>
    <property type="project" value="UniProtKB-KW"/>
</dbReference>
<dbReference type="NCBIfam" id="TIGR00221">
    <property type="entry name" value="nagA"/>
    <property type="match status" value="1"/>
</dbReference>
<dbReference type="AlphaFoldDB" id="A0A1I4HLB5"/>
<sequence>MDRQKLLIKNMKIYAENKKLHNGFIKIKDHIIEEIGTLDHLTTEEGYRILDFSDKHVKAIPGLIDVHIHGANGADVMDGTKQALQTMADTLPKEGTTSFLATTMTQSNDDIEKAIKNAVSYMDQQHSGEAEIIGIHLEGPFINIKRKGAQSEAHIKEPDITLFQKWQQLANKQIKLVTLAPEVNGGMEFIQHLKSQGIIASAGHTDATAEQIKTAIKYGLSHITHLYNQMRGFHHREPGVVGAAWLQKELMVEMIADGVHSTPEAIQTAFELKGKDRLLLITDAMRAKCLHDGHYDLGGQKVNVVEQKARLDDGTLAGSTLKLGDAMKNIIHFSGCTFEEAIAMTSANAAKELGMINRKGTIAEKKDADIVLLDDNNDILLTLCRGEIAYERM</sequence>
<keyword evidence="4 11" id="KW-0479">Metal-binding</keyword>
<dbReference type="Gene3D" id="2.30.40.10">
    <property type="entry name" value="Urease, subunit C, domain 1"/>
    <property type="match status" value="1"/>
</dbReference>
<evidence type="ECO:0000256" key="6">
    <source>
        <dbReference type="ARBA" id="ARBA00023277"/>
    </source>
</evidence>
<evidence type="ECO:0000256" key="10">
    <source>
        <dbReference type="PIRSR" id="PIRSR038994-1"/>
    </source>
</evidence>
<feature type="domain" description="Amidohydrolase-related" evidence="12">
    <location>
        <begin position="60"/>
        <end position="388"/>
    </location>
</feature>
<feature type="binding site" evidence="11">
    <location>
        <position position="204"/>
    </location>
    <ligand>
        <name>Zn(2+)</name>
        <dbReference type="ChEBI" id="CHEBI:29105"/>
    </ligand>
</feature>
<evidence type="ECO:0000256" key="11">
    <source>
        <dbReference type="PIRSR" id="PIRSR038994-3"/>
    </source>
</evidence>
<evidence type="ECO:0000256" key="4">
    <source>
        <dbReference type="ARBA" id="ARBA00022723"/>
    </source>
</evidence>
<name>A0A1I4HLB5_9BACI</name>
<keyword evidence="5 9" id="KW-0378">Hydrolase</keyword>
<evidence type="ECO:0000313" key="13">
    <source>
        <dbReference type="EMBL" id="SFL42507.1"/>
    </source>
</evidence>
<feature type="binding site" evidence="11">
    <location>
        <position position="138"/>
    </location>
    <ligand>
        <name>Zn(2+)</name>
        <dbReference type="ChEBI" id="CHEBI:29105"/>
    </ligand>
</feature>
<evidence type="ECO:0000256" key="2">
    <source>
        <dbReference type="ARBA" id="ARBA00011899"/>
    </source>
</evidence>
<evidence type="ECO:0000256" key="7">
    <source>
        <dbReference type="ARBA" id="ARBA00047647"/>
    </source>
</evidence>
<keyword evidence="6 9" id="KW-0119">Carbohydrate metabolism</keyword>
<dbReference type="PANTHER" id="PTHR11113:SF14">
    <property type="entry name" value="N-ACETYLGLUCOSAMINE-6-PHOSPHATE DEACETYLASE"/>
    <property type="match status" value="1"/>
</dbReference>
<dbReference type="InterPro" id="IPR003764">
    <property type="entry name" value="GlcNAc_6-P_deAcase"/>
</dbReference>
<comment type="similarity">
    <text evidence="1 9">Belongs to the metallo-dependent hydrolases superfamily. NagA family.</text>
</comment>
<evidence type="ECO:0000256" key="5">
    <source>
        <dbReference type="ARBA" id="ARBA00022801"/>
    </source>
</evidence>
<dbReference type="GO" id="GO:0006046">
    <property type="term" value="P:N-acetylglucosamine catabolic process"/>
    <property type="evidence" value="ECO:0007669"/>
    <property type="project" value="TreeGrafter"/>
</dbReference>
<dbReference type="Gene3D" id="3.20.20.140">
    <property type="entry name" value="Metal-dependent hydrolases"/>
    <property type="match status" value="1"/>
</dbReference>
<dbReference type="PANTHER" id="PTHR11113">
    <property type="entry name" value="N-ACETYLGLUCOSAMINE-6-PHOSPHATE DEACETYLASE"/>
    <property type="match status" value="1"/>
</dbReference>
<dbReference type="STRING" id="334253.SAMN04487943_101482"/>
<dbReference type="RefSeq" id="WP_091480627.1">
    <property type="nucleotide sequence ID" value="NZ_FOTR01000001.1"/>
</dbReference>
<dbReference type="InterPro" id="IPR006680">
    <property type="entry name" value="Amidohydro-rel"/>
</dbReference>
<feature type="binding site" evidence="11">
    <location>
        <position position="225"/>
    </location>
    <ligand>
        <name>Zn(2+)</name>
        <dbReference type="ChEBI" id="CHEBI:29105"/>
    </ligand>
</feature>
<gene>
    <name evidence="13" type="ORF">SAMN04487943_101482</name>
</gene>
<accession>A0A1I4HLB5</accession>
<evidence type="ECO:0000256" key="8">
    <source>
        <dbReference type="ARBA" id="ARBA00060590"/>
    </source>
</evidence>
<evidence type="ECO:0000313" key="14">
    <source>
        <dbReference type="Proteomes" id="UP000198565"/>
    </source>
</evidence>
<comment type="pathway">
    <text evidence="8">Amino-sugar metabolism; N-acetylneuraminate degradation; D-fructose 6-phosphate from N-acetylneuraminate: step 4/5.</text>
</comment>
<dbReference type="InterPro" id="IPR011059">
    <property type="entry name" value="Metal-dep_hydrolase_composite"/>
</dbReference>
<evidence type="ECO:0000259" key="12">
    <source>
        <dbReference type="Pfam" id="PF01979"/>
    </source>
</evidence>
<feature type="active site" description="Proton donor/acceptor" evidence="10">
    <location>
        <position position="283"/>
    </location>
</feature>
<dbReference type="SUPFAM" id="SSF51338">
    <property type="entry name" value="Composite domain of metallo-dependent hydrolases"/>
    <property type="match status" value="1"/>
</dbReference>
<organism evidence="13 14">
    <name type="scientific">Gracilibacillus orientalis</name>
    <dbReference type="NCBI Taxonomy" id="334253"/>
    <lineage>
        <taxon>Bacteria</taxon>
        <taxon>Bacillati</taxon>
        <taxon>Bacillota</taxon>
        <taxon>Bacilli</taxon>
        <taxon>Bacillales</taxon>
        <taxon>Bacillaceae</taxon>
        <taxon>Gracilibacillus</taxon>
    </lineage>
</organism>
<dbReference type="Proteomes" id="UP000198565">
    <property type="component" value="Unassembled WGS sequence"/>
</dbReference>
<dbReference type="EMBL" id="FOTR01000001">
    <property type="protein sequence ID" value="SFL42507.1"/>
    <property type="molecule type" value="Genomic_DNA"/>
</dbReference>
<evidence type="ECO:0000256" key="3">
    <source>
        <dbReference type="ARBA" id="ARBA00018029"/>
    </source>
</evidence>
<evidence type="ECO:0000256" key="1">
    <source>
        <dbReference type="ARBA" id="ARBA00010716"/>
    </source>
</evidence>
<evidence type="ECO:0000256" key="9">
    <source>
        <dbReference type="PIRNR" id="PIRNR038994"/>
    </source>
</evidence>
<dbReference type="SUPFAM" id="SSF51556">
    <property type="entry name" value="Metallo-dependent hydrolases"/>
    <property type="match status" value="1"/>
</dbReference>
<dbReference type="InterPro" id="IPR032466">
    <property type="entry name" value="Metal_Hydrolase"/>
</dbReference>
<reference evidence="14" key="1">
    <citation type="submission" date="2016-10" db="EMBL/GenBank/DDBJ databases">
        <authorList>
            <person name="Varghese N."/>
            <person name="Submissions S."/>
        </authorList>
    </citation>
    <scope>NUCLEOTIDE SEQUENCE [LARGE SCALE GENOMIC DNA]</scope>
    <source>
        <strain evidence="14">CGMCC 1.4250</strain>
    </source>
</reference>